<gene>
    <name evidence="1" type="ORF">DCHRY22_LOCUS3507</name>
</gene>
<comment type="caution">
    <text evidence="1">The sequence shown here is derived from an EMBL/GenBank/DDBJ whole genome shotgun (WGS) entry which is preliminary data.</text>
</comment>
<organism evidence="1 2">
    <name type="scientific">Danaus chrysippus</name>
    <name type="common">African queen</name>
    <dbReference type="NCBI Taxonomy" id="151541"/>
    <lineage>
        <taxon>Eukaryota</taxon>
        <taxon>Metazoa</taxon>
        <taxon>Ecdysozoa</taxon>
        <taxon>Arthropoda</taxon>
        <taxon>Hexapoda</taxon>
        <taxon>Insecta</taxon>
        <taxon>Pterygota</taxon>
        <taxon>Neoptera</taxon>
        <taxon>Endopterygota</taxon>
        <taxon>Lepidoptera</taxon>
        <taxon>Glossata</taxon>
        <taxon>Ditrysia</taxon>
        <taxon>Papilionoidea</taxon>
        <taxon>Nymphalidae</taxon>
        <taxon>Danainae</taxon>
        <taxon>Danaini</taxon>
        <taxon>Danaina</taxon>
        <taxon>Danaus</taxon>
        <taxon>Anosia</taxon>
    </lineage>
</organism>
<keyword evidence="2" id="KW-1185">Reference proteome</keyword>
<proteinExistence type="predicted"/>
<accession>A0A8J2QJK4</accession>
<sequence length="79" mass="8498">MHLSGCVFQGEGTFGSGIDAVQSMDHIFVCTLACPNPPVGLKARRRPPRHALVVGFNSETCFIVPCFCNGFAPPLYKEG</sequence>
<dbReference type="EMBL" id="CAKASE010000047">
    <property type="protein sequence ID" value="CAG9562112.1"/>
    <property type="molecule type" value="Genomic_DNA"/>
</dbReference>
<name>A0A8J2QJK4_9NEOP</name>
<evidence type="ECO:0000313" key="2">
    <source>
        <dbReference type="Proteomes" id="UP000789524"/>
    </source>
</evidence>
<dbReference type="AlphaFoldDB" id="A0A8J2QJK4"/>
<protein>
    <submittedName>
        <fullName evidence="1">(African queen) hypothetical protein</fullName>
    </submittedName>
</protein>
<reference evidence="1" key="1">
    <citation type="submission" date="2021-09" db="EMBL/GenBank/DDBJ databases">
        <authorList>
            <person name="Martin H S."/>
        </authorList>
    </citation>
    <scope>NUCLEOTIDE SEQUENCE</scope>
</reference>
<dbReference type="Proteomes" id="UP000789524">
    <property type="component" value="Unassembled WGS sequence"/>
</dbReference>
<evidence type="ECO:0000313" key="1">
    <source>
        <dbReference type="EMBL" id="CAG9562112.1"/>
    </source>
</evidence>